<protein>
    <submittedName>
        <fullName evidence="9">Cyclin-B2-3-like</fullName>
    </submittedName>
</protein>
<evidence type="ECO:0000259" key="7">
    <source>
        <dbReference type="SMART" id="SM01332"/>
    </source>
</evidence>
<dbReference type="Proteomes" id="UP000827889">
    <property type="component" value="Chromosome 9"/>
</dbReference>
<dbReference type="Gene3D" id="1.10.472.10">
    <property type="entry name" value="Cyclin-like"/>
    <property type="match status" value="2"/>
</dbReference>
<sequence length="270" mass="30931">MCIKPNYIARLKLDFDEKLRAYIVEWLIEAHKVFEFPTDALYLAINLFDRFLAVHPVEKKKVSLVGVTALQLAVKYAGTRGSIPCADLFSDLAFTSCPVEEISCSVQEIIQMEDLILNTLECELSIPTPSTFMWKFLKETQSDDKIKHLSFFFIDLCLVQCEMLKFRPSILAATAIYAAHATFKGCKPCSKIYERLTGCSAHHILECSRLMVTSHQKARSVKSVYKKYHTRRFDCVARAEPARLLLKTKFSLSYVLKLTCLFKFCVLRDL</sequence>
<dbReference type="InterPro" id="IPR013763">
    <property type="entry name" value="Cyclin-like_dom"/>
</dbReference>
<dbReference type="Pfam" id="PF00134">
    <property type="entry name" value="Cyclin_N"/>
    <property type="match status" value="1"/>
</dbReference>
<keyword evidence="8" id="KW-1185">Reference proteome</keyword>
<comment type="similarity">
    <text evidence="1">Belongs to the cyclin family. Cyclin AB subfamily.</text>
</comment>
<feature type="domain" description="Cyclin-like" evidence="6">
    <location>
        <begin position="131"/>
        <end position="213"/>
    </location>
</feature>
<accession>A0ABM3HWW6</accession>
<evidence type="ECO:0000256" key="5">
    <source>
        <dbReference type="RuleBase" id="RU000383"/>
    </source>
</evidence>
<keyword evidence="4" id="KW-0131">Cell cycle</keyword>
<name>A0ABM3HWW6_9MYRT</name>
<dbReference type="PIRSF" id="PIRSF001771">
    <property type="entry name" value="Cyclin_A_B_D_E"/>
    <property type="match status" value="1"/>
</dbReference>
<dbReference type="Pfam" id="PF02984">
    <property type="entry name" value="Cyclin_C"/>
    <property type="match status" value="1"/>
</dbReference>
<dbReference type="PROSITE" id="PS00292">
    <property type="entry name" value="CYCLINS"/>
    <property type="match status" value="1"/>
</dbReference>
<dbReference type="SMART" id="SM00385">
    <property type="entry name" value="CYCLIN"/>
    <property type="match status" value="2"/>
</dbReference>
<evidence type="ECO:0000256" key="1">
    <source>
        <dbReference type="ARBA" id="ARBA00006955"/>
    </source>
</evidence>
<evidence type="ECO:0000256" key="3">
    <source>
        <dbReference type="ARBA" id="ARBA00023127"/>
    </source>
</evidence>
<evidence type="ECO:0000256" key="4">
    <source>
        <dbReference type="ARBA" id="ARBA00023306"/>
    </source>
</evidence>
<keyword evidence="2" id="KW-0132">Cell division</keyword>
<dbReference type="InterPro" id="IPR039361">
    <property type="entry name" value="Cyclin"/>
</dbReference>
<dbReference type="PANTHER" id="PTHR10177">
    <property type="entry name" value="CYCLINS"/>
    <property type="match status" value="1"/>
</dbReference>
<organism evidence="8 9">
    <name type="scientific">Rhodamnia argentea</name>
    <dbReference type="NCBI Taxonomy" id="178133"/>
    <lineage>
        <taxon>Eukaryota</taxon>
        <taxon>Viridiplantae</taxon>
        <taxon>Streptophyta</taxon>
        <taxon>Embryophyta</taxon>
        <taxon>Tracheophyta</taxon>
        <taxon>Spermatophyta</taxon>
        <taxon>Magnoliopsida</taxon>
        <taxon>eudicotyledons</taxon>
        <taxon>Gunneridae</taxon>
        <taxon>Pentapetalae</taxon>
        <taxon>rosids</taxon>
        <taxon>malvids</taxon>
        <taxon>Myrtales</taxon>
        <taxon>Myrtaceae</taxon>
        <taxon>Myrtoideae</taxon>
        <taxon>Myrteae</taxon>
        <taxon>Australasian group</taxon>
        <taxon>Rhodamnia</taxon>
    </lineage>
</organism>
<feature type="domain" description="Cyclin-like" evidence="6">
    <location>
        <begin position="25"/>
        <end position="118"/>
    </location>
</feature>
<dbReference type="InterPro" id="IPR036915">
    <property type="entry name" value="Cyclin-like_sf"/>
</dbReference>
<evidence type="ECO:0000256" key="2">
    <source>
        <dbReference type="ARBA" id="ARBA00022618"/>
    </source>
</evidence>
<dbReference type="SMART" id="SM01332">
    <property type="entry name" value="Cyclin_C"/>
    <property type="match status" value="1"/>
</dbReference>
<dbReference type="InterPro" id="IPR006671">
    <property type="entry name" value="Cyclin_N"/>
</dbReference>
<dbReference type="GeneID" id="115729162"/>
<evidence type="ECO:0000259" key="6">
    <source>
        <dbReference type="SMART" id="SM00385"/>
    </source>
</evidence>
<feature type="domain" description="Cyclin C-terminal" evidence="7">
    <location>
        <begin position="127"/>
        <end position="242"/>
    </location>
</feature>
<gene>
    <name evidence="9" type="primary">LOC115729162</name>
</gene>
<dbReference type="SUPFAM" id="SSF47954">
    <property type="entry name" value="Cyclin-like"/>
    <property type="match status" value="2"/>
</dbReference>
<keyword evidence="3 5" id="KW-0195">Cyclin</keyword>
<evidence type="ECO:0000313" key="8">
    <source>
        <dbReference type="Proteomes" id="UP000827889"/>
    </source>
</evidence>
<dbReference type="InterPro" id="IPR046965">
    <property type="entry name" value="Cyclin_A/B-like"/>
</dbReference>
<dbReference type="InterPro" id="IPR004367">
    <property type="entry name" value="Cyclin_C-dom"/>
</dbReference>
<evidence type="ECO:0000313" key="9">
    <source>
        <dbReference type="RefSeq" id="XP_048141093.1"/>
    </source>
</evidence>
<proteinExistence type="inferred from homology"/>
<dbReference type="RefSeq" id="XP_048141093.1">
    <property type="nucleotide sequence ID" value="XM_048285136.1"/>
</dbReference>
<dbReference type="InterPro" id="IPR048258">
    <property type="entry name" value="Cyclins_cyclin-box"/>
</dbReference>
<reference evidence="9" key="1">
    <citation type="submission" date="2025-08" db="UniProtKB">
        <authorList>
            <consortium name="RefSeq"/>
        </authorList>
    </citation>
    <scope>IDENTIFICATION</scope>
    <source>
        <tissue evidence="9">Leaf</tissue>
    </source>
</reference>